<accession>A0A427B236</accession>
<organism evidence="2 3">
    <name type="scientific">Ensete ventricosum</name>
    <name type="common">Abyssinian banana</name>
    <name type="synonym">Musa ensete</name>
    <dbReference type="NCBI Taxonomy" id="4639"/>
    <lineage>
        <taxon>Eukaryota</taxon>
        <taxon>Viridiplantae</taxon>
        <taxon>Streptophyta</taxon>
        <taxon>Embryophyta</taxon>
        <taxon>Tracheophyta</taxon>
        <taxon>Spermatophyta</taxon>
        <taxon>Magnoliopsida</taxon>
        <taxon>Liliopsida</taxon>
        <taxon>Zingiberales</taxon>
        <taxon>Musaceae</taxon>
        <taxon>Ensete</taxon>
    </lineage>
</organism>
<sequence length="67" mass="6919">MRKETMITGEVDDEAAIGVSPNGHLEEGLAVGPGDGAEGGRQAAGVGVGVAEIEDGREMTWRGHCRQ</sequence>
<evidence type="ECO:0000313" key="2">
    <source>
        <dbReference type="EMBL" id="RRT82533.1"/>
    </source>
</evidence>
<evidence type="ECO:0000256" key="1">
    <source>
        <dbReference type="SAM" id="MobiDB-lite"/>
    </source>
</evidence>
<reference evidence="2 3" key="1">
    <citation type="journal article" date="2014" name="Agronomy (Basel)">
        <title>A Draft Genome Sequence for Ensete ventricosum, the Drought-Tolerant Tree Against Hunger.</title>
        <authorList>
            <person name="Harrison J."/>
            <person name="Moore K.A."/>
            <person name="Paszkiewicz K."/>
            <person name="Jones T."/>
            <person name="Grant M."/>
            <person name="Ambacheew D."/>
            <person name="Muzemil S."/>
            <person name="Studholme D.J."/>
        </authorList>
    </citation>
    <scope>NUCLEOTIDE SEQUENCE [LARGE SCALE GENOMIC DNA]</scope>
</reference>
<gene>
    <name evidence="2" type="ORF">B296_00015262</name>
</gene>
<dbReference type="Proteomes" id="UP000287651">
    <property type="component" value="Unassembled WGS sequence"/>
</dbReference>
<dbReference type="AlphaFoldDB" id="A0A427B236"/>
<comment type="caution">
    <text evidence="2">The sequence shown here is derived from an EMBL/GenBank/DDBJ whole genome shotgun (WGS) entry which is preliminary data.</text>
</comment>
<evidence type="ECO:0000313" key="3">
    <source>
        <dbReference type="Proteomes" id="UP000287651"/>
    </source>
</evidence>
<name>A0A427B236_ENSVE</name>
<dbReference type="EMBL" id="AMZH03000674">
    <property type="protein sequence ID" value="RRT82533.1"/>
    <property type="molecule type" value="Genomic_DNA"/>
</dbReference>
<protein>
    <submittedName>
        <fullName evidence="2">Uncharacterized protein</fullName>
    </submittedName>
</protein>
<feature type="region of interest" description="Disordered" evidence="1">
    <location>
        <begin position="15"/>
        <end position="42"/>
    </location>
</feature>
<proteinExistence type="predicted"/>